<proteinExistence type="inferred from homology"/>
<sequence>MLLEKFCNSAGPSGNENETRKIIMNELGAFTENIDVDRMGNIIVYKNSSSSSLKVMVVSHMDEFSLIITGYNGDGTLRFLPVGYVDKNSLPCKTVRIGNKEIPGVIGIKPIHLQNRMEVNKSLSCENMCIDIGAFSEEECKKIVSLGDLVVFDNKFSQFGNEFFEGKALNDRIGCSILVELLKENYKCNLYGVFNVQGRIGQRGIYAAAYNIKPDVAIILDTVNGTDEFETPDCSRTIKLKEGPVIPFKGGESIFDRGIVKSIRNQAANMDIPYQKTGDTQKEGELKAVNLAAESCKISAVLVPCRYMNSNISLCSKDDCHNTFNLLKNYLKKL</sequence>
<dbReference type="Proteomes" id="UP001565220">
    <property type="component" value="Unassembled WGS sequence"/>
</dbReference>
<keyword evidence="2" id="KW-0031">Aminopeptidase</keyword>
<dbReference type="Pfam" id="PF05343">
    <property type="entry name" value="Peptidase_M42"/>
    <property type="match status" value="1"/>
</dbReference>
<dbReference type="Gene3D" id="3.40.630.10">
    <property type="entry name" value="Zn peptidases"/>
    <property type="match status" value="1"/>
</dbReference>
<dbReference type="SUPFAM" id="SSF101821">
    <property type="entry name" value="Aminopeptidase/glucanase lid domain"/>
    <property type="match status" value="1"/>
</dbReference>
<dbReference type="RefSeq" id="WP_369869508.1">
    <property type="nucleotide sequence ID" value="NZ_JBGFFE010000042.1"/>
</dbReference>
<dbReference type="PANTHER" id="PTHR32481:SF0">
    <property type="entry name" value="AMINOPEPTIDASE YPDE-RELATED"/>
    <property type="match status" value="1"/>
</dbReference>
<keyword evidence="4" id="KW-0479">Metal-binding</keyword>
<keyword evidence="8" id="KW-1185">Reference proteome</keyword>
<protein>
    <submittedName>
        <fullName evidence="7">M42 family peptidase</fullName>
    </submittedName>
</protein>
<reference evidence="7 8" key="1">
    <citation type="submission" date="2024-08" db="EMBL/GenBank/DDBJ databases">
        <title>Clostridium lapicellarii sp. nov., and Clostridium renhuaiense sp. nov., two species isolated from the mud in a fermentation cellar used for producing sauce-flavour Chinese liquors.</title>
        <authorList>
            <person name="Yang F."/>
            <person name="Wang H."/>
            <person name="Chen L.Q."/>
            <person name="Zhou N."/>
            <person name="Lu J.J."/>
            <person name="Pu X.X."/>
            <person name="Wan B."/>
            <person name="Wang L."/>
            <person name="Liu S.J."/>
        </authorList>
    </citation>
    <scope>NUCLEOTIDE SEQUENCE [LARGE SCALE GENOMIC DNA]</scope>
    <source>
        <strain evidence="7 8">MT-113</strain>
    </source>
</reference>
<dbReference type="InterPro" id="IPR051464">
    <property type="entry name" value="Peptidase_M42_aminopept"/>
</dbReference>
<comment type="caution">
    <text evidence="7">The sequence shown here is derived from an EMBL/GenBank/DDBJ whole genome shotgun (WGS) entry which is preliminary data.</text>
</comment>
<dbReference type="Gene3D" id="2.40.30.40">
    <property type="entry name" value="Peptidase M42, domain 2"/>
    <property type="match status" value="1"/>
</dbReference>
<evidence type="ECO:0000256" key="4">
    <source>
        <dbReference type="ARBA" id="ARBA00022723"/>
    </source>
</evidence>
<dbReference type="InterPro" id="IPR008007">
    <property type="entry name" value="Peptidase_M42"/>
</dbReference>
<evidence type="ECO:0000256" key="3">
    <source>
        <dbReference type="ARBA" id="ARBA00022670"/>
    </source>
</evidence>
<evidence type="ECO:0000256" key="6">
    <source>
        <dbReference type="PIRNR" id="PIRNR001123"/>
    </source>
</evidence>
<name>A0ABV4E1I0_9CLOT</name>
<comment type="similarity">
    <text evidence="1 6">Belongs to the peptidase M42 family.</text>
</comment>
<evidence type="ECO:0000256" key="5">
    <source>
        <dbReference type="ARBA" id="ARBA00022801"/>
    </source>
</evidence>
<keyword evidence="5" id="KW-0378">Hydrolase</keyword>
<evidence type="ECO:0000313" key="8">
    <source>
        <dbReference type="Proteomes" id="UP001565220"/>
    </source>
</evidence>
<gene>
    <name evidence="7" type="ORF">AB8S09_15485</name>
</gene>
<organism evidence="7 8">
    <name type="scientific">Clostridium lapidicellarium</name>
    <dbReference type="NCBI Taxonomy" id="3240931"/>
    <lineage>
        <taxon>Bacteria</taxon>
        <taxon>Bacillati</taxon>
        <taxon>Bacillota</taxon>
        <taxon>Clostridia</taxon>
        <taxon>Eubacteriales</taxon>
        <taxon>Clostridiaceae</taxon>
        <taxon>Clostridium</taxon>
    </lineage>
</organism>
<dbReference type="InterPro" id="IPR023367">
    <property type="entry name" value="Peptidase_M42_dom2"/>
</dbReference>
<evidence type="ECO:0000256" key="2">
    <source>
        <dbReference type="ARBA" id="ARBA00022438"/>
    </source>
</evidence>
<keyword evidence="3" id="KW-0645">Protease</keyword>
<dbReference type="PANTHER" id="PTHR32481">
    <property type="entry name" value="AMINOPEPTIDASE"/>
    <property type="match status" value="1"/>
</dbReference>
<accession>A0ABV4E1I0</accession>
<evidence type="ECO:0000313" key="7">
    <source>
        <dbReference type="EMBL" id="MEY8765023.1"/>
    </source>
</evidence>
<dbReference type="PIRSF" id="PIRSF001123">
    <property type="entry name" value="PepA_GA"/>
    <property type="match status" value="1"/>
</dbReference>
<dbReference type="EMBL" id="JBGFFE010000042">
    <property type="protein sequence ID" value="MEY8765023.1"/>
    <property type="molecule type" value="Genomic_DNA"/>
</dbReference>
<dbReference type="SUPFAM" id="SSF53187">
    <property type="entry name" value="Zn-dependent exopeptidases"/>
    <property type="match status" value="1"/>
</dbReference>
<evidence type="ECO:0000256" key="1">
    <source>
        <dbReference type="ARBA" id="ARBA00006272"/>
    </source>
</evidence>